<organism evidence="2">
    <name type="scientific">Serpula lacrymans var. lacrymans (strain S7.3)</name>
    <name type="common">Dry rot fungus</name>
    <dbReference type="NCBI Taxonomy" id="936435"/>
    <lineage>
        <taxon>Eukaryota</taxon>
        <taxon>Fungi</taxon>
        <taxon>Dikarya</taxon>
        <taxon>Basidiomycota</taxon>
        <taxon>Agaricomycotina</taxon>
        <taxon>Agaricomycetes</taxon>
        <taxon>Agaricomycetidae</taxon>
        <taxon>Boletales</taxon>
        <taxon>Coniophorineae</taxon>
        <taxon>Serpulaceae</taxon>
        <taxon>Serpula</taxon>
    </lineage>
</organism>
<dbReference type="InParanoid" id="F8PX53"/>
<accession>F8PX53</accession>
<dbReference type="EMBL" id="GL945480">
    <property type="protein sequence ID" value="EGN99432.1"/>
    <property type="molecule type" value="Genomic_DNA"/>
</dbReference>
<protein>
    <submittedName>
        <fullName evidence="1">Uncharacterized protein</fullName>
    </submittedName>
</protein>
<dbReference type="AlphaFoldDB" id="F8PX53"/>
<feature type="non-terminal residue" evidence="1">
    <location>
        <position position="1"/>
    </location>
</feature>
<name>F8PX53_SERL3</name>
<reference evidence="2" key="1">
    <citation type="journal article" date="2011" name="Science">
        <title>The plant cell wall-decomposing machinery underlies the functional diversity of forest fungi.</title>
        <authorList>
            <person name="Eastwood D.C."/>
            <person name="Floudas D."/>
            <person name="Binder M."/>
            <person name="Majcherczyk A."/>
            <person name="Schneider P."/>
            <person name="Aerts A."/>
            <person name="Asiegbu F.O."/>
            <person name="Baker S.E."/>
            <person name="Barry K."/>
            <person name="Bendiksby M."/>
            <person name="Blumentritt M."/>
            <person name="Coutinho P.M."/>
            <person name="Cullen D."/>
            <person name="de Vries R.P."/>
            <person name="Gathman A."/>
            <person name="Goodell B."/>
            <person name="Henrissat B."/>
            <person name="Ihrmark K."/>
            <person name="Kauserud H."/>
            <person name="Kohler A."/>
            <person name="LaButti K."/>
            <person name="Lapidus A."/>
            <person name="Lavin J.L."/>
            <person name="Lee Y.-H."/>
            <person name="Lindquist E."/>
            <person name="Lilly W."/>
            <person name="Lucas S."/>
            <person name="Morin E."/>
            <person name="Murat C."/>
            <person name="Oguiza J.A."/>
            <person name="Park J."/>
            <person name="Pisabarro A.G."/>
            <person name="Riley R."/>
            <person name="Rosling A."/>
            <person name="Salamov A."/>
            <person name="Schmidt O."/>
            <person name="Schmutz J."/>
            <person name="Skrede I."/>
            <person name="Stenlid J."/>
            <person name="Wiebenga A."/>
            <person name="Xie X."/>
            <person name="Kuees U."/>
            <person name="Hibbett D.S."/>
            <person name="Hoffmeister D."/>
            <person name="Hoegberg N."/>
            <person name="Martin F."/>
            <person name="Grigoriev I.V."/>
            <person name="Watkinson S.C."/>
        </authorList>
    </citation>
    <scope>NUCLEOTIDE SEQUENCE [LARGE SCALE GENOMIC DNA]</scope>
    <source>
        <strain evidence="2">strain S7.3</strain>
    </source>
</reference>
<dbReference type="OMA" id="VVKICID"/>
<dbReference type="STRING" id="936435.F8PX53"/>
<dbReference type="Proteomes" id="UP000008063">
    <property type="component" value="Unassembled WGS sequence"/>
</dbReference>
<dbReference type="HOGENOM" id="CLU_2764932_0_0_1"/>
<gene>
    <name evidence="1" type="ORF">SERLA73DRAFT_54579</name>
</gene>
<sequence>ILTYLADYPEKILIASIKNLGNCPCLSCLTPITLVPNIGQDTNMLNQVVKICIDSAEQRKKVAVRQQIQS</sequence>
<proteinExistence type="predicted"/>
<keyword evidence="2" id="KW-1185">Reference proteome</keyword>
<evidence type="ECO:0000313" key="1">
    <source>
        <dbReference type="EMBL" id="EGN99432.1"/>
    </source>
</evidence>
<dbReference type="OrthoDB" id="3208495at2759"/>
<evidence type="ECO:0000313" key="2">
    <source>
        <dbReference type="Proteomes" id="UP000008063"/>
    </source>
</evidence>